<dbReference type="SFLD" id="SFLDS00005">
    <property type="entry name" value="Isoprenoid_Synthase_Type_I"/>
    <property type="match status" value="1"/>
</dbReference>
<gene>
    <name evidence="1" type="ORF">BEU04_02200</name>
</gene>
<dbReference type="Proteomes" id="UP000183815">
    <property type="component" value="Unassembled WGS sequence"/>
</dbReference>
<dbReference type="InterPro" id="IPR008949">
    <property type="entry name" value="Isoprenoid_synthase_dom_sf"/>
</dbReference>
<sequence length="337" mass="38649">MTPSLYGSVKSKTSKVLNDSLDYCKGALQSVSRSFSLTIPLVEESILAPIMVGYLEARILDTFEDDKGKRKINIEDRIRSMNLIMEILEKPYDSESDEKAKEIAKTASYFVKNDHYRELCQNIDRVLTVHRSLDEQTRESMVRWLHEMNDGMQKFLRQPVNSFDDLDEYCYYVAGTPSGFLTELIRTKSEKISSEQNEILTKNERDFGLFLQKVNIIRDFREDILQHEKIFWPRNLFDEHELRPVELLDKGNKSAAMIILDAMLDNATKHVKPVKDYLHAIPDEYSGYRTGAAINFSMGVATLSAVSGNPDLFYGDAPVKITHAVRDEILEDPLGYV</sequence>
<comment type="caution">
    <text evidence="1">The sequence shown here is derived from an EMBL/GenBank/DDBJ whole genome shotgun (WGS) entry which is preliminary data.</text>
</comment>
<dbReference type="PANTHER" id="PTHR11626:SF2">
    <property type="entry name" value="SQUALENE SYNTHASE"/>
    <property type="match status" value="1"/>
</dbReference>
<dbReference type="AlphaFoldDB" id="A0A1J5TT01"/>
<dbReference type="GO" id="GO:0045338">
    <property type="term" value="P:farnesyl diphosphate metabolic process"/>
    <property type="evidence" value="ECO:0007669"/>
    <property type="project" value="InterPro"/>
</dbReference>
<dbReference type="PANTHER" id="PTHR11626">
    <property type="entry name" value="FARNESYL-DIPHOSPHATE FARNESYLTRANSFERASE"/>
    <property type="match status" value="1"/>
</dbReference>
<dbReference type="SFLD" id="SFLDG01018">
    <property type="entry name" value="Squalene/Phytoene_Synthase_Lik"/>
    <property type="match status" value="1"/>
</dbReference>
<organism evidence="1 2">
    <name type="scientific">Marine Group III euryarchaeote CG-Bathy1</name>
    <dbReference type="NCBI Taxonomy" id="1889001"/>
    <lineage>
        <taxon>Archaea</taxon>
        <taxon>Methanobacteriati</taxon>
        <taxon>Thermoplasmatota</taxon>
        <taxon>Thermoplasmata</taxon>
        <taxon>Candidatus Thermoprofundales</taxon>
    </lineage>
</organism>
<dbReference type="SUPFAM" id="SSF48576">
    <property type="entry name" value="Terpenoid synthases"/>
    <property type="match status" value="1"/>
</dbReference>
<proteinExistence type="predicted"/>
<evidence type="ECO:0008006" key="3">
    <source>
        <dbReference type="Google" id="ProtNLM"/>
    </source>
</evidence>
<evidence type="ECO:0000313" key="1">
    <source>
        <dbReference type="EMBL" id="OIR15158.1"/>
    </source>
</evidence>
<reference evidence="1 2" key="1">
    <citation type="submission" date="2016-08" db="EMBL/GenBank/DDBJ databases">
        <title>New Insights into Marine Group III Euryarchaeota, from dark to light.</title>
        <authorList>
            <person name="Haro-Moreno J.M."/>
            <person name="Rodriguez-Valera F."/>
            <person name="Lopez-Garcia P."/>
            <person name="Moreira D."/>
            <person name="Martin-Cuadrado A.B."/>
        </authorList>
    </citation>
    <scope>NUCLEOTIDE SEQUENCE [LARGE SCALE GENOMIC DNA]</scope>
    <source>
        <strain evidence="1">CG-Bathy1</strain>
    </source>
</reference>
<dbReference type="Gene3D" id="1.10.600.10">
    <property type="entry name" value="Farnesyl Diphosphate Synthase"/>
    <property type="match status" value="1"/>
</dbReference>
<dbReference type="InterPro" id="IPR044844">
    <property type="entry name" value="Trans_IPPS_euk-type"/>
</dbReference>
<accession>A0A1J5TT01</accession>
<dbReference type="Pfam" id="PF00494">
    <property type="entry name" value="SQS_PSY"/>
    <property type="match status" value="1"/>
</dbReference>
<protein>
    <recommendedName>
        <fullName evidence="3">Squalene synthase</fullName>
    </recommendedName>
</protein>
<name>A0A1J5TT01_9ARCH</name>
<dbReference type="GO" id="GO:0051996">
    <property type="term" value="F:squalene synthase [NAD(P)H] activity"/>
    <property type="evidence" value="ECO:0007669"/>
    <property type="project" value="InterPro"/>
</dbReference>
<dbReference type="InterPro" id="IPR002060">
    <property type="entry name" value="Squ/phyt_synthse"/>
</dbReference>
<dbReference type="EMBL" id="MIYU01000017">
    <property type="protein sequence ID" value="OIR15158.1"/>
    <property type="molecule type" value="Genomic_DNA"/>
</dbReference>
<evidence type="ECO:0000313" key="2">
    <source>
        <dbReference type="Proteomes" id="UP000183815"/>
    </source>
</evidence>